<dbReference type="AlphaFoldDB" id="A0A9P7G0A1"/>
<feature type="region of interest" description="Disordered" evidence="1">
    <location>
        <begin position="229"/>
        <end position="267"/>
    </location>
</feature>
<name>A0A9P7G0A1_9AGAR</name>
<feature type="compositionally biased region" description="Polar residues" evidence="1">
    <location>
        <begin position="242"/>
        <end position="266"/>
    </location>
</feature>
<reference evidence="2" key="2">
    <citation type="submission" date="2021-10" db="EMBL/GenBank/DDBJ databases">
        <title>Phylogenomics reveals ancestral predisposition of the termite-cultivated fungus Termitomyces towards a domesticated lifestyle.</title>
        <authorList>
            <person name="Auxier B."/>
            <person name="Grum-Grzhimaylo A."/>
            <person name="Cardenas M.E."/>
            <person name="Lodge J.D."/>
            <person name="Laessoe T."/>
            <person name="Pedersen O."/>
            <person name="Smith M.E."/>
            <person name="Kuyper T.W."/>
            <person name="Franco-Molano E.A."/>
            <person name="Baroni T.J."/>
            <person name="Aanen D.K."/>
        </authorList>
    </citation>
    <scope>NUCLEOTIDE SEQUENCE</scope>
    <source>
        <strain evidence="2">AP01</strain>
        <tissue evidence="2">Mycelium</tissue>
    </source>
</reference>
<evidence type="ECO:0000256" key="1">
    <source>
        <dbReference type="SAM" id="MobiDB-lite"/>
    </source>
</evidence>
<dbReference type="EMBL" id="JABCKV010000626">
    <property type="protein sequence ID" value="KAG5640581.1"/>
    <property type="molecule type" value="Genomic_DNA"/>
</dbReference>
<evidence type="ECO:0000313" key="2">
    <source>
        <dbReference type="EMBL" id="KAG5640581.1"/>
    </source>
</evidence>
<feature type="region of interest" description="Disordered" evidence="1">
    <location>
        <begin position="400"/>
        <end position="536"/>
    </location>
</feature>
<evidence type="ECO:0000313" key="3">
    <source>
        <dbReference type="Proteomes" id="UP000775547"/>
    </source>
</evidence>
<protein>
    <submittedName>
        <fullName evidence="2">Uncharacterized protein</fullName>
    </submittedName>
</protein>
<feature type="compositionally biased region" description="Basic and acidic residues" evidence="1">
    <location>
        <begin position="452"/>
        <end position="490"/>
    </location>
</feature>
<feature type="compositionally biased region" description="Basic and acidic residues" evidence="1">
    <location>
        <begin position="621"/>
        <end position="635"/>
    </location>
</feature>
<proteinExistence type="predicted"/>
<accession>A0A9P7G0A1</accession>
<reference evidence="2" key="1">
    <citation type="submission" date="2020-07" db="EMBL/GenBank/DDBJ databases">
        <authorList>
            <person name="Nieuwenhuis M."/>
            <person name="Van De Peppel L.J.J."/>
        </authorList>
    </citation>
    <scope>NUCLEOTIDE SEQUENCE</scope>
    <source>
        <strain evidence="2">AP01</strain>
        <tissue evidence="2">Mycelium</tissue>
    </source>
</reference>
<feature type="compositionally biased region" description="Polar residues" evidence="1">
    <location>
        <begin position="439"/>
        <end position="448"/>
    </location>
</feature>
<organism evidence="2 3">
    <name type="scientific">Asterophora parasitica</name>
    <dbReference type="NCBI Taxonomy" id="117018"/>
    <lineage>
        <taxon>Eukaryota</taxon>
        <taxon>Fungi</taxon>
        <taxon>Dikarya</taxon>
        <taxon>Basidiomycota</taxon>
        <taxon>Agaricomycotina</taxon>
        <taxon>Agaricomycetes</taxon>
        <taxon>Agaricomycetidae</taxon>
        <taxon>Agaricales</taxon>
        <taxon>Tricholomatineae</taxon>
        <taxon>Lyophyllaceae</taxon>
        <taxon>Asterophora</taxon>
    </lineage>
</organism>
<dbReference type="Proteomes" id="UP000775547">
    <property type="component" value="Unassembled WGS sequence"/>
</dbReference>
<comment type="caution">
    <text evidence="2">The sequence shown here is derived from an EMBL/GenBank/DDBJ whole genome shotgun (WGS) entry which is preliminary data.</text>
</comment>
<feature type="region of interest" description="Disordered" evidence="1">
    <location>
        <begin position="580"/>
        <end position="660"/>
    </location>
</feature>
<sequence>MAGVPPNYGYQQGVNRYKEEQLPGDVIDGQVDRFSRWIRTSIIESINEAADICSLADAVERQIESTGNYILSKVLQEQLRSRIIPLQDHIASIRQKDDCWNGSIAGLANECRKAESVFKHRYYATVLKIEDADEWPNPLEDWLIEAEFALTTLVIHSREQSWELAEAMSPTISKESITATSVLAPTDPTRKTTFLGVSPGQTAEATFSAGSTVSRSIYLSPMEKMSPIGPVDSSPVSPVKTIPSSDVRSRTTEFPSQCARSVSPTMSEPIRSAKEDTTGMPALADRRRAESVPDLHLHSDKNWKELESNGIGIQGSEIKEKPVECCQPSNEEITSAKIMESTSSHSISPCEPIPAISQGSMDFCNEISTEVHLDTVATPFITLRAECVIIAKETETVNKAISPSTEKKRQSLPSPPLLPSLPSHLLNEPIRPAHKGESEMSTAPSSVRSHGKREEMGHKVEEEIVISRDLESRNRNESMESKDDQGEMGHRASVTYQTKEIPKKEPPDGRSFPIESHHADNGSLPLLADTDHERDADRRLDVPVAYLLMESPEKEPPDEGTIVIKEDNLLHLIRDSDSVDFRWIKGTEDPEDEKPPDKNEYLPQSHYSPPSGPNDSYPFGGDKEKMPPERTHDRALIVQSSDSQEITVPPDKIPNPTLTA</sequence>
<feature type="compositionally biased region" description="Basic and acidic residues" evidence="1">
    <location>
        <begin position="580"/>
        <end position="600"/>
    </location>
</feature>
<keyword evidence="3" id="KW-1185">Reference proteome</keyword>
<gene>
    <name evidence="2" type="ORF">DXG03_008008</name>
</gene>